<proteinExistence type="inferred from homology"/>
<accession>A0A9P5G8W3</accession>
<dbReference type="Pfam" id="PF25875">
    <property type="entry name" value="WHD_Rad26_CSB"/>
    <property type="match status" value="1"/>
</dbReference>
<dbReference type="PANTHER" id="PTHR45629:SF7">
    <property type="entry name" value="DNA EXCISION REPAIR PROTEIN ERCC-6-RELATED"/>
    <property type="match status" value="1"/>
</dbReference>
<evidence type="ECO:0000256" key="2">
    <source>
        <dbReference type="ARBA" id="ARBA00007025"/>
    </source>
</evidence>
<dbReference type="InterPro" id="IPR027417">
    <property type="entry name" value="P-loop_NTPase"/>
</dbReference>
<evidence type="ECO:0000256" key="7">
    <source>
        <dbReference type="ARBA" id="ARBA00023125"/>
    </source>
</evidence>
<evidence type="ECO:0000256" key="8">
    <source>
        <dbReference type="ARBA" id="ARBA00023204"/>
    </source>
</evidence>
<evidence type="ECO:0000313" key="13">
    <source>
        <dbReference type="Proteomes" id="UP000750522"/>
    </source>
</evidence>
<keyword evidence="6" id="KW-0067">ATP-binding</keyword>
<feature type="compositionally biased region" description="Basic residues" evidence="10">
    <location>
        <begin position="65"/>
        <end position="78"/>
    </location>
</feature>
<sequence>MSHQQLRLPGMELDQMMAEDSEAEGHDSNNGDDDYQLLSDEEPDLDDNEEDEDIFELSDVEVSSKKRKRPVRKSAKSKKIKKEVDEFKGLDDGNELAYQTRLAAWVSKREAYRAMIGSKNQASLNQSNEEETDDRKEWEKPHPIHGEMKIDGRFKIPGDIFTSLFDYQKTGVQWLWELYSQKVGGIIGDEMGLGKTIQIVAFIAGLHYSGLLKKPVIIVCPATVMRQWVNEFHRWWPPLRVVILHAIGSGMDSAKEARLESSLENSEGDSVKLPGVKKQSGAASIVDNVMKNGQKKDVVIYRLMTAGSIEEKIYHRQIFKQFLTNKILKDPKQRRFFKMNDLHDLFTLGDLGDGTETGGMFSGAERNFNKGDNNAKGKKKKRVRLNDNEDDFMQVAKMAGVSSLEDFQGGAEATGLRDEDSSVSTANDEEQGSSANGTKDEDRIMEGIFAKSGVHSSLEHDAIMSQAMPDQLLVEKEASRVAKSAVEALRASRKIARKAEIGVPTWTGRFGSAGRAGGGSNMSRSSSSSPGSSSRRFGASSNSMSSASILQGMRRKRELERGAPAPVGRFGNNNSSRGQTRSASATPDPLPSLSSPAVPNPPKTHEEKIKSICEYLNKQNGYEAKSKDIINNCGIMVSDVQEVANIRQTLKEISEWDGRIGKWVLKQEFREN</sequence>
<dbReference type="PROSITE" id="PS51192">
    <property type="entry name" value="HELICASE_ATP_BIND_1"/>
    <property type="match status" value="1"/>
</dbReference>
<keyword evidence="4" id="KW-0227">DNA damage</keyword>
<dbReference type="Proteomes" id="UP000750522">
    <property type="component" value="Unassembled WGS sequence"/>
</dbReference>
<keyword evidence="5" id="KW-0378">Hydrolase</keyword>
<feature type="compositionally biased region" description="Polar residues" evidence="10">
    <location>
        <begin position="571"/>
        <end position="585"/>
    </location>
</feature>
<evidence type="ECO:0000256" key="4">
    <source>
        <dbReference type="ARBA" id="ARBA00022763"/>
    </source>
</evidence>
<reference evidence="12" key="1">
    <citation type="journal article" date="2020" name="Front. Microbiol.">
        <title>Phenotypic and Genetic Characterization of the Cheese Ripening Yeast Geotrichum candidum.</title>
        <authorList>
            <person name="Perkins V."/>
            <person name="Vignola S."/>
            <person name="Lessard M.H."/>
            <person name="Plante P.L."/>
            <person name="Corbeil J."/>
            <person name="Dugat-Bony E."/>
            <person name="Frenette M."/>
            <person name="Labrie S."/>
        </authorList>
    </citation>
    <scope>NUCLEOTIDE SEQUENCE</scope>
    <source>
        <strain evidence="12">LMA-70</strain>
    </source>
</reference>
<feature type="compositionally biased region" description="Low complexity" evidence="10">
    <location>
        <begin position="521"/>
        <end position="548"/>
    </location>
</feature>
<dbReference type="GO" id="GO:0005634">
    <property type="term" value="C:nucleus"/>
    <property type="evidence" value="ECO:0007669"/>
    <property type="project" value="TreeGrafter"/>
</dbReference>
<dbReference type="Gene3D" id="1.20.120.850">
    <property type="entry name" value="SWI2/SNF2 ATPases, N-terminal domain"/>
    <property type="match status" value="1"/>
</dbReference>
<dbReference type="SUPFAM" id="SSF52540">
    <property type="entry name" value="P-loop containing nucleoside triphosphate hydrolases"/>
    <property type="match status" value="2"/>
</dbReference>
<evidence type="ECO:0000256" key="9">
    <source>
        <dbReference type="ARBA" id="ARBA00023242"/>
    </source>
</evidence>
<gene>
    <name evidence="12" type="ORF">DV451_000267</name>
</gene>
<dbReference type="EMBL" id="QQZK01000003">
    <property type="protein sequence ID" value="KAF5104874.1"/>
    <property type="molecule type" value="Genomic_DNA"/>
</dbReference>
<dbReference type="Pfam" id="PF00176">
    <property type="entry name" value="SNF2-rel_dom"/>
    <property type="match status" value="1"/>
</dbReference>
<dbReference type="SMART" id="SM00487">
    <property type="entry name" value="DEXDc"/>
    <property type="match status" value="1"/>
</dbReference>
<dbReference type="InterPro" id="IPR014001">
    <property type="entry name" value="Helicase_ATP-bd"/>
</dbReference>
<dbReference type="AlphaFoldDB" id="A0A9P5G8W3"/>
<evidence type="ECO:0000313" key="12">
    <source>
        <dbReference type="EMBL" id="KAF5104874.1"/>
    </source>
</evidence>
<feature type="compositionally biased region" description="Polar residues" evidence="10">
    <location>
        <begin position="422"/>
        <end position="437"/>
    </location>
</feature>
<comment type="similarity">
    <text evidence="2">Belongs to the SNF2/RAD54 helicase family.</text>
</comment>
<evidence type="ECO:0000256" key="5">
    <source>
        <dbReference type="ARBA" id="ARBA00022806"/>
    </source>
</evidence>
<keyword evidence="3" id="KW-0547">Nucleotide-binding</keyword>
<evidence type="ECO:0000256" key="1">
    <source>
        <dbReference type="ARBA" id="ARBA00004123"/>
    </source>
</evidence>
<dbReference type="Gene3D" id="3.40.50.10810">
    <property type="entry name" value="Tandem AAA-ATPase domain"/>
    <property type="match status" value="1"/>
</dbReference>
<dbReference type="PANTHER" id="PTHR45629">
    <property type="entry name" value="SNF2/RAD54 FAMILY MEMBER"/>
    <property type="match status" value="1"/>
</dbReference>
<keyword evidence="8" id="KW-0234">DNA repair</keyword>
<dbReference type="GO" id="GO:0005524">
    <property type="term" value="F:ATP binding"/>
    <property type="evidence" value="ECO:0007669"/>
    <property type="project" value="InterPro"/>
</dbReference>
<feature type="region of interest" description="Disordered" evidence="10">
    <location>
        <begin position="1"/>
        <end position="78"/>
    </location>
</feature>
<evidence type="ECO:0000256" key="10">
    <source>
        <dbReference type="SAM" id="MobiDB-lite"/>
    </source>
</evidence>
<feature type="region of interest" description="Disordered" evidence="10">
    <location>
        <begin position="119"/>
        <end position="139"/>
    </location>
</feature>
<feature type="region of interest" description="Disordered" evidence="10">
    <location>
        <begin position="506"/>
        <end position="604"/>
    </location>
</feature>
<keyword evidence="5" id="KW-0347">Helicase</keyword>
<comment type="caution">
    <text evidence="12">The sequence shown here is derived from an EMBL/GenBank/DDBJ whole genome shotgun (WGS) entry which is preliminary data.</text>
</comment>
<organism evidence="12 13">
    <name type="scientific">Geotrichum candidum</name>
    <name type="common">Oospora lactis</name>
    <name type="synonym">Dipodascus geotrichum</name>
    <dbReference type="NCBI Taxonomy" id="1173061"/>
    <lineage>
        <taxon>Eukaryota</taxon>
        <taxon>Fungi</taxon>
        <taxon>Dikarya</taxon>
        <taxon>Ascomycota</taxon>
        <taxon>Saccharomycotina</taxon>
        <taxon>Dipodascomycetes</taxon>
        <taxon>Dipodascales</taxon>
        <taxon>Dipodascaceae</taxon>
        <taxon>Geotrichum</taxon>
    </lineage>
</organism>
<keyword evidence="7" id="KW-0238">DNA-binding</keyword>
<keyword evidence="9" id="KW-0539">Nucleus</keyword>
<dbReference type="GO" id="GO:0008094">
    <property type="term" value="F:ATP-dependent activity, acting on DNA"/>
    <property type="evidence" value="ECO:0007669"/>
    <property type="project" value="TreeGrafter"/>
</dbReference>
<dbReference type="Gene3D" id="3.40.50.300">
    <property type="entry name" value="P-loop containing nucleotide triphosphate hydrolases"/>
    <property type="match status" value="1"/>
</dbReference>
<reference evidence="12" key="2">
    <citation type="submission" date="2020-01" db="EMBL/GenBank/DDBJ databases">
        <authorList>
            <person name="Perkins V."/>
            <person name="Lessard M.-H."/>
            <person name="Dugat-Bony E."/>
            <person name="Frenette M."/>
            <person name="Labrie S."/>
        </authorList>
    </citation>
    <scope>NUCLEOTIDE SEQUENCE</scope>
    <source>
        <strain evidence="12">LMA-70</strain>
    </source>
</reference>
<evidence type="ECO:0000256" key="6">
    <source>
        <dbReference type="ARBA" id="ARBA00022840"/>
    </source>
</evidence>
<protein>
    <recommendedName>
        <fullName evidence="11">Helicase ATP-binding domain-containing protein</fullName>
    </recommendedName>
</protein>
<name>A0A9P5G8W3_GEOCN</name>
<feature type="domain" description="Helicase ATP-binding" evidence="11">
    <location>
        <begin position="176"/>
        <end position="326"/>
    </location>
</feature>
<feature type="compositionally biased region" description="Acidic residues" evidence="10">
    <location>
        <begin position="30"/>
        <end position="59"/>
    </location>
</feature>
<dbReference type="InterPro" id="IPR000330">
    <property type="entry name" value="SNF2_N"/>
</dbReference>
<comment type="subcellular location">
    <subcellularLocation>
        <location evidence="1">Nucleus</location>
    </subcellularLocation>
</comment>
<evidence type="ECO:0000259" key="11">
    <source>
        <dbReference type="PROSITE" id="PS51192"/>
    </source>
</evidence>
<dbReference type="InterPro" id="IPR050496">
    <property type="entry name" value="SNF2_RAD54_helicase_repair"/>
</dbReference>
<dbReference type="GO" id="GO:0006283">
    <property type="term" value="P:transcription-coupled nucleotide-excision repair"/>
    <property type="evidence" value="ECO:0007669"/>
    <property type="project" value="TreeGrafter"/>
</dbReference>
<evidence type="ECO:0000256" key="3">
    <source>
        <dbReference type="ARBA" id="ARBA00022741"/>
    </source>
</evidence>
<dbReference type="InterPro" id="IPR058951">
    <property type="entry name" value="WHD_Rad26_CSB-like"/>
</dbReference>
<dbReference type="InterPro" id="IPR038718">
    <property type="entry name" value="SNF2-like_sf"/>
</dbReference>
<feature type="region of interest" description="Disordered" evidence="10">
    <location>
        <begin position="409"/>
        <end position="442"/>
    </location>
</feature>